<evidence type="ECO:0000313" key="3">
    <source>
        <dbReference type="Proteomes" id="UP000438429"/>
    </source>
</evidence>
<feature type="region of interest" description="Disordered" evidence="1">
    <location>
        <begin position="261"/>
        <end position="282"/>
    </location>
</feature>
<accession>A0A6A4SS13</accession>
<feature type="compositionally biased region" description="Basic and acidic residues" evidence="1">
    <location>
        <begin position="358"/>
        <end position="371"/>
    </location>
</feature>
<proteinExistence type="predicted"/>
<name>A0A6A4SS13_SCOMX</name>
<evidence type="ECO:0000256" key="1">
    <source>
        <dbReference type="SAM" id="MobiDB-lite"/>
    </source>
</evidence>
<reference evidence="2 3" key="1">
    <citation type="submission" date="2019-06" db="EMBL/GenBank/DDBJ databases">
        <title>Draft genomes of female and male turbot (Scophthalmus maximus).</title>
        <authorList>
            <person name="Xu H."/>
            <person name="Xu X.-W."/>
            <person name="Shao C."/>
            <person name="Chen S."/>
        </authorList>
    </citation>
    <scope>NUCLEOTIDE SEQUENCE [LARGE SCALE GENOMIC DNA]</scope>
    <source>
        <strain evidence="2">Ysfricsl-2016a</strain>
        <tissue evidence="2">Blood</tissue>
    </source>
</reference>
<organism evidence="2 3">
    <name type="scientific">Scophthalmus maximus</name>
    <name type="common">Turbot</name>
    <name type="synonym">Psetta maxima</name>
    <dbReference type="NCBI Taxonomy" id="52904"/>
    <lineage>
        <taxon>Eukaryota</taxon>
        <taxon>Metazoa</taxon>
        <taxon>Chordata</taxon>
        <taxon>Craniata</taxon>
        <taxon>Vertebrata</taxon>
        <taxon>Euteleostomi</taxon>
        <taxon>Actinopterygii</taxon>
        <taxon>Neopterygii</taxon>
        <taxon>Teleostei</taxon>
        <taxon>Neoteleostei</taxon>
        <taxon>Acanthomorphata</taxon>
        <taxon>Carangaria</taxon>
        <taxon>Pleuronectiformes</taxon>
        <taxon>Pleuronectoidei</taxon>
        <taxon>Scophthalmidae</taxon>
        <taxon>Scophthalmus</taxon>
    </lineage>
</organism>
<protein>
    <submittedName>
        <fullName evidence="2">Uncharacterized protein</fullName>
    </submittedName>
</protein>
<dbReference type="AlphaFoldDB" id="A0A6A4SS13"/>
<sequence>MFKTKGFVLDDAGTSHLNAYTGCWTAQPAQVPITASAIERLRRKHRPKNIMTEDLTENNPRFTIDPSQLKVIAYVKFPPVAASCIVLEPYIDYWLTSSTDEDNPHGHDEFGRLIVTHLCQDILMVSTMVIMESISAILSEWDQKLPWIYSSVQPEECFFGIDEGYVLANMKNILSQRLSRAFNTPQSNCESVSEFSRLVAREIASRVNYQVAVRLHSNRRHLTNRTDECNFTYLESLDAIVDAVCNILNCTRLNNCQCPAQQGAGGGTVPQRDSRGNKTQHLVTSNGGCDIVYLTAERAVLDILTEVTQTHSAKDERDFYEDLDSSGSSDLEYSEKSGNAGDGNYDAKDVSGEAEDSVPIRESGETPHSDPSRQPLADCTDVSSVSESAEMSDDNTNRILVVTVLIGLLTYTIRKAQATMDRADFNRIVKNLKDEALQQIELGDITVSANKDEAIERIYKALFRDLCERFDSAWGLLLAIESQLVDEVLIEALKIHLTAPTKQKNAVSRFFSSVGKATMRPFKACFCGSSIPSYVYNCSEAC</sequence>
<gene>
    <name evidence="2" type="ORF">F2P81_012105</name>
</gene>
<evidence type="ECO:0000313" key="2">
    <source>
        <dbReference type="EMBL" id="KAF0036793.1"/>
    </source>
</evidence>
<dbReference type="EMBL" id="VEVO01000010">
    <property type="protein sequence ID" value="KAF0036793.1"/>
    <property type="molecule type" value="Genomic_DNA"/>
</dbReference>
<dbReference type="Proteomes" id="UP000438429">
    <property type="component" value="Unassembled WGS sequence"/>
</dbReference>
<comment type="caution">
    <text evidence="2">The sequence shown here is derived from an EMBL/GenBank/DDBJ whole genome shotgun (WGS) entry which is preliminary data.</text>
</comment>
<feature type="region of interest" description="Disordered" evidence="1">
    <location>
        <begin position="311"/>
        <end position="390"/>
    </location>
</feature>